<reference evidence="1 2" key="1">
    <citation type="submission" date="2013-11" db="EMBL/GenBank/DDBJ databases">
        <title>The Genome Sequence of Phytophthora parasitica P1976.</title>
        <authorList>
            <consortium name="The Broad Institute Genomics Platform"/>
            <person name="Russ C."/>
            <person name="Tyler B."/>
            <person name="Panabieres F."/>
            <person name="Shan W."/>
            <person name="Tripathy S."/>
            <person name="Grunwald N."/>
            <person name="Machado M."/>
            <person name="Johnson C.S."/>
            <person name="Walker B."/>
            <person name="Young S."/>
            <person name="Zeng Q."/>
            <person name="Gargeya S."/>
            <person name="Fitzgerald M."/>
            <person name="Haas B."/>
            <person name="Abouelleil A."/>
            <person name="Allen A.W."/>
            <person name="Alvarado L."/>
            <person name="Arachchi H.M."/>
            <person name="Berlin A.M."/>
            <person name="Chapman S.B."/>
            <person name="Gainer-Dewar J."/>
            <person name="Goldberg J."/>
            <person name="Griggs A."/>
            <person name="Gujja S."/>
            <person name="Hansen M."/>
            <person name="Howarth C."/>
            <person name="Imamovic A."/>
            <person name="Ireland A."/>
            <person name="Larimer J."/>
            <person name="McCowan C."/>
            <person name="Murphy C."/>
            <person name="Pearson M."/>
            <person name="Poon T.W."/>
            <person name="Priest M."/>
            <person name="Roberts A."/>
            <person name="Saif S."/>
            <person name="Shea T."/>
            <person name="Sisk P."/>
            <person name="Sykes S."/>
            <person name="Wortman J."/>
            <person name="Nusbaum C."/>
            <person name="Birren B."/>
        </authorList>
    </citation>
    <scope>NUCLEOTIDE SEQUENCE [LARGE SCALE GENOMIC DNA]</scope>
    <source>
        <strain evidence="1 2">P1976</strain>
    </source>
</reference>
<dbReference type="Proteomes" id="UP000028582">
    <property type="component" value="Unassembled WGS sequence"/>
</dbReference>
<sequence>MILGLGPLATKQHRLRGEIISMDVVSLGSCA</sequence>
<dbReference type="EMBL" id="ANJA01003329">
    <property type="protein sequence ID" value="ETO64137.1"/>
    <property type="molecule type" value="Genomic_DNA"/>
</dbReference>
<dbReference type="AlphaFoldDB" id="A0A080ZBX6"/>
<name>A0A080ZBX6_PHYNI</name>
<evidence type="ECO:0000313" key="2">
    <source>
        <dbReference type="Proteomes" id="UP000028582"/>
    </source>
</evidence>
<comment type="caution">
    <text evidence="1">The sequence shown here is derived from an EMBL/GenBank/DDBJ whole genome shotgun (WGS) entry which is preliminary data.</text>
</comment>
<gene>
    <name evidence="1" type="ORF">F444_18285</name>
</gene>
<accession>A0A080ZBX6</accession>
<organism evidence="1 2">
    <name type="scientific">Phytophthora nicotianae P1976</name>
    <dbReference type="NCBI Taxonomy" id="1317066"/>
    <lineage>
        <taxon>Eukaryota</taxon>
        <taxon>Sar</taxon>
        <taxon>Stramenopiles</taxon>
        <taxon>Oomycota</taxon>
        <taxon>Peronosporomycetes</taxon>
        <taxon>Peronosporales</taxon>
        <taxon>Peronosporaceae</taxon>
        <taxon>Phytophthora</taxon>
    </lineage>
</organism>
<evidence type="ECO:0000313" key="1">
    <source>
        <dbReference type="EMBL" id="ETO64137.1"/>
    </source>
</evidence>
<protein>
    <submittedName>
        <fullName evidence="1">Uncharacterized protein</fullName>
    </submittedName>
</protein>
<proteinExistence type="predicted"/>